<sequence length="408" mass="43458">MSTPAALATVTATLQHILSDVAPGTDVTTQPPSVARSGNGPQVNIFLYGTYHNPAFSNAPMPGEARSGESAHPPLSLILKYLITAYGDNDDDISGQQLMGQAMSLLHDHPVLGRSDIEGISPDSDLHRQFERIRITPDTLTLDDMSKLWTSFQSAEYRLSTGYEVSVVLIESDRDSKTPLPVLKRGAEDRGPDVMAAPAATLSGIRFPNQKPSAELGDRVTLLGQNLSGDNTSVRFEHPQLAEAIEVSPEPGVSAAEMEVRLPALIDDPGLGARWPAGFYAVSLVIRHPDTPAWTSNSLAMPLSPQITSISPPSAPAGDVILSIECRPRLVAGQKVVLLFGDRSIEPDSSTTPADPTAPTTLVFTVENAIAGINPYVLRLRVDGADSIPVDFSGDTPAFADNQKVTIT</sequence>
<keyword evidence="3" id="KW-1185">Reference proteome</keyword>
<dbReference type="InterPro" id="IPR025351">
    <property type="entry name" value="Pvc16_N"/>
</dbReference>
<organism evidence="2 3">
    <name type="scientific">Exilibacterium tricleocarpae</name>
    <dbReference type="NCBI Taxonomy" id="2591008"/>
    <lineage>
        <taxon>Bacteria</taxon>
        <taxon>Pseudomonadati</taxon>
        <taxon>Pseudomonadota</taxon>
        <taxon>Gammaproteobacteria</taxon>
        <taxon>Cellvibrionales</taxon>
        <taxon>Cellvibrionaceae</taxon>
        <taxon>Exilibacterium</taxon>
    </lineage>
</organism>
<dbReference type="OrthoDB" id="527247at2"/>
<proteinExistence type="predicted"/>
<dbReference type="Proteomes" id="UP000319732">
    <property type="component" value="Unassembled WGS sequence"/>
</dbReference>
<evidence type="ECO:0000313" key="2">
    <source>
        <dbReference type="EMBL" id="TQV82486.1"/>
    </source>
</evidence>
<evidence type="ECO:0000259" key="1">
    <source>
        <dbReference type="Pfam" id="PF14065"/>
    </source>
</evidence>
<feature type="domain" description="Pvc16 N-terminal" evidence="1">
    <location>
        <begin position="9"/>
        <end position="183"/>
    </location>
</feature>
<reference evidence="2 3" key="1">
    <citation type="submission" date="2019-06" db="EMBL/GenBank/DDBJ databases">
        <title>Whole genome sequence for Cellvibrionaceae sp. R142.</title>
        <authorList>
            <person name="Wang G."/>
        </authorList>
    </citation>
    <scope>NUCLEOTIDE SEQUENCE [LARGE SCALE GENOMIC DNA]</scope>
    <source>
        <strain evidence="2 3">R142</strain>
    </source>
</reference>
<evidence type="ECO:0000313" key="3">
    <source>
        <dbReference type="Proteomes" id="UP000319732"/>
    </source>
</evidence>
<name>A0A545TZ42_9GAMM</name>
<dbReference type="EMBL" id="VHSG01000007">
    <property type="protein sequence ID" value="TQV82486.1"/>
    <property type="molecule type" value="Genomic_DNA"/>
</dbReference>
<dbReference type="Pfam" id="PF14065">
    <property type="entry name" value="Pvc16_N"/>
    <property type="match status" value="1"/>
</dbReference>
<dbReference type="RefSeq" id="WP_142903502.1">
    <property type="nucleotide sequence ID" value="NZ_ML660090.1"/>
</dbReference>
<comment type="caution">
    <text evidence="2">The sequence shown here is derived from an EMBL/GenBank/DDBJ whole genome shotgun (WGS) entry which is preliminary data.</text>
</comment>
<protein>
    <submittedName>
        <fullName evidence="2">DUF4255 domain-containing protein</fullName>
    </submittedName>
</protein>
<gene>
    <name evidence="2" type="ORF">FKG94_07025</name>
</gene>
<accession>A0A545TZ42</accession>
<dbReference type="AlphaFoldDB" id="A0A545TZ42"/>